<dbReference type="InterPro" id="IPR006680">
    <property type="entry name" value="Amidohydro-rel"/>
</dbReference>
<feature type="domain" description="Amidohydrolase-related" evidence="6">
    <location>
        <begin position="7"/>
        <end position="310"/>
    </location>
</feature>
<keyword evidence="2" id="KW-0862">Zinc</keyword>
<dbReference type="GO" id="GO:0019748">
    <property type="term" value="P:secondary metabolic process"/>
    <property type="evidence" value="ECO:0007669"/>
    <property type="project" value="TreeGrafter"/>
</dbReference>
<evidence type="ECO:0000256" key="1">
    <source>
        <dbReference type="ARBA" id="ARBA00022723"/>
    </source>
</evidence>
<reference evidence="7 8" key="1">
    <citation type="journal article" date="2013" name="ISME J.">
        <title>A metabolic model for members of the genus Tetrasphaera involved in enhanced biological phosphorus removal.</title>
        <authorList>
            <person name="Kristiansen R."/>
            <person name="Nguyen H.T.T."/>
            <person name="Saunders A.M."/>
            <person name="Nielsen J.L."/>
            <person name="Wimmer R."/>
            <person name="Le V.Q."/>
            <person name="McIlroy S.J."/>
            <person name="Petrovski S."/>
            <person name="Seviour R.J."/>
            <person name="Calteau A."/>
            <person name="Nielsen K.L."/>
            <person name="Nielsen P.H."/>
        </authorList>
    </citation>
    <scope>NUCLEOTIDE SEQUENCE [LARGE SCALE GENOMIC DNA]</scope>
    <source>
        <strain evidence="7 8">T1-X7</strain>
    </source>
</reference>
<dbReference type="GO" id="GO:0046872">
    <property type="term" value="F:metal ion binding"/>
    <property type="evidence" value="ECO:0007669"/>
    <property type="project" value="UniProtKB-KW"/>
</dbReference>
<dbReference type="InterPro" id="IPR032465">
    <property type="entry name" value="ACMSD"/>
</dbReference>
<accession>A0A077M011</accession>
<proteinExistence type="predicted"/>
<evidence type="ECO:0000256" key="5">
    <source>
        <dbReference type="ARBA" id="ARBA00038889"/>
    </source>
</evidence>
<dbReference type="PANTHER" id="PTHR21240">
    <property type="entry name" value="2-AMINO-3-CARBOXYLMUCONATE-6-SEMIALDEHYDE DECARBOXYLASE"/>
    <property type="match status" value="1"/>
</dbReference>
<evidence type="ECO:0000313" key="8">
    <source>
        <dbReference type="Proteomes" id="UP000035721"/>
    </source>
</evidence>
<dbReference type="Pfam" id="PF04909">
    <property type="entry name" value="Amidohydro_2"/>
    <property type="match status" value="1"/>
</dbReference>
<dbReference type="OrthoDB" id="8673173at2"/>
<name>A0A077M011_9MICO</name>
<evidence type="ECO:0000256" key="2">
    <source>
        <dbReference type="ARBA" id="ARBA00022833"/>
    </source>
</evidence>
<dbReference type="InterPro" id="IPR032466">
    <property type="entry name" value="Metal_Hydrolase"/>
</dbReference>
<evidence type="ECO:0000259" key="6">
    <source>
        <dbReference type="Pfam" id="PF04909"/>
    </source>
</evidence>
<gene>
    <name evidence="7" type="ORF">BN12_200030</name>
</gene>
<evidence type="ECO:0000256" key="4">
    <source>
        <dbReference type="ARBA" id="ARBA00036832"/>
    </source>
</evidence>
<comment type="catalytic activity">
    <reaction evidence="4">
        <text>6-methylsalicylate + H(+) = 3-methylphenol + CO2</text>
        <dbReference type="Rhea" id="RHEA:23112"/>
        <dbReference type="ChEBI" id="CHEBI:15378"/>
        <dbReference type="ChEBI" id="CHEBI:16526"/>
        <dbReference type="ChEBI" id="CHEBI:17231"/>
        <dbReference type="ChEBI" id="CHEBI:36658"/>
        <dbReference type="EC" id="4.1.1.52"/>
    </reaction>
    <physiologicalReaction direction="left-to-right" evidence="4">
        <dbReference type="Rhea" id="RHEA:23113"/>
    </physiologicalReaction>
</comment>
<dbReference type="EC" id="4.1.1.52" evidence="5"/>
<comment type="caution">
    <text evidence="7">The sequence shown here is derived from an EMBL/GenBank/DDBJ whole genome shotgun (WGS) entry which is preliminary data.</text>
</comment>
<dbReference type="AlphaFoldDB" id="A0A077M011"/>
<evidence type="ECO:0000313" key="7">
    <source>
        <dbReference type="EMBL" id="CCH77534.1"/>
    </source>
</evidence>
<dbReference type="GO" id="GO:0016787">
    <property type="term" value="F:hydrolase activity"/>
    <property type="evidence" value="ECO:0007669"/>
    <property type="project" value="InterPro"/>
</dbReference>
<dbReference type="Gene3D" id="3.20.20.140">
    <property type="entry name" value="Metal-dependent hydrolases"/>
    <property type="match status" value="1"/>
</dbReference>
<sequence length="312" mass="33993">MTSAHRIDVHTHLVPPFWGESLASHGGDPSGWALPEWSPEAHLEFMDQNAIETSVLSLTAPSVTGWSAAERPEIARRVNEYTADLVAHHSTRFGNFATVPLPDVEAASAEATYALDELHADGVVLLSNYNGVYLGEPGLAPLWQILDDRSAVVFVHPARPLAPLPGVPGPLVDYPFDTTRNAVHMVFNGVLTRYPNVKIILSHAGGFVPYSALRFSLLQPALQPEGPTADELLAQFKLFYWDTALSSGKYAFGALTEFADPERILFGSDFPYASSDVSAEFTRILDEETGLTAEQATAINSGNARKLFGRYR</sequence>
<dbReference type="SUPFAM" id="SSF51556">
    <property type="entry name" value="Metallo-dependent hydrolases"/>
    <property type="match status" value="1"/>
</dbReference>
<evidence type="ECO:0000256" key="3">
    <source>
        <dbReference type="ARBA" id="ARBA00023239"/>
    </source>
</evidence>
<dbReference type="GO" id="GO:0047596">
    <property type="term" value="F:6-methylsalicylate decarboxylase activity"/>
    <property type="evidence" value="ECO:0007669"/>
    <property type="project" value="UniProtKB-EC"/>
</dbReference>
<organism evidence="7 8">
    <name type="scientific">Nostocoides japonicum T1-X7</name>
    <dbReference type="NCBI Taxonomy" id="1194083"/>
    <lineage>
        <taxon>Bacteria</taxon>
        <taxon>Bacillati</taxon>
        <taxon>Actinomycetota</taxon>
        <taxon>Actinomycetes</taxon>
        <taxon>Micrococcales</taxon>
        <taxon>Intrasporangiaceae</taxon>
        <taxon>Nostocoides</taxon>
    </lineage>
</organism>
<keyword evidence="8" id="KW-1185">Reference proteome</keyword>
<dbReference type="STRING" id="1194083.BN12_200030"/>
<dbReference type="GO" id="GO:0005829">
    <property type="term" value="C:cytosol"/>
    <property type="evidence" value="ECO:0007669"/>
    <property type="project" value="TreeGrafter"/>
</dbReference>
<dbReference type="Proteomes" id="UP000035721">
    <property type="component" value="Unassembled WGS sequence"/>
</dbReference>
<keyword evidence="1" id="KW-0479">Metal-binding</keyword>
<dbReference type="PANTHER" id="PTHR21240:SF29">
    <property type="entry name" value="AMIDOHYDROLASE-RELATED DOMAIN-CONTAINING PROTEIN"/>
    <property type="match status" value="1"/>
</dbReference>
<keyword evidence="3" id="KW-0456">Lyase</keyword>
<dbReference type="RefSeq" id="WP_048550347.1">
    <property type="nucleotide sequence ID" value="NZ_HF570958.1"/>
</dbReference>
<dbReference type="EMBL" id="CAJB01000113">
    <property type="protein sequence ID" value="CCH77534.1"/>
    <property type="molecule type" value="Genomic_DNA"/>
</dbReference>
<protein>
    <recommendedName>
        <fullName evidence="5">6-methylsalicylate decarboxylase</fullName>
        <ecNumber evidence="5">4.1.1.52</ecNumber>
    </recommendedName>
</protein>